<dbReference type="GeneID" id="79829295"/>
<keyword evidence="2" id="KW-1185">Reference proteome</keyword>
<protein>
    <submittedName>
        <fullName evidence="1">Uncharacterized protein</fullName>
    </submittedName>
</protein>
<dbReference type="AlphaFoldDB" id="A0A4R8MYQ2"/>
<sequence length="94" mass="10401">MNQTREFDTSLIPIELTIKSSTNQGVFFKTNLKTLTIDQLTKICLFSLLLNCVSAPKPIPKPNLTQIVKAGDWNSTQDYLEKNPGSVDSINDSG</sequence>
<name>A0A4R8MYQ2_LEPME</name>
<evidence type="ECO:0000313" key="1">
    <source>
        <dbReference type="EMBL" id="TDY72165.1"/>
    </source>
</evidence>
<organism evidence="1 2">
    <name type="scientific">Leptospira meyeri</name>
    <dbReference type="NCBI Taxonomy" id="29508"/>
    <lineage>
        <taxon>Bacteria</taxon>
        <taxon>Pseudomonadati</taxon>
        <taxon>Spirochaetota</taxon>
        <taxon>Spirochaetia</taxon>
        <taxon>Leptospirales</taxon>
        <taxon>Leptospiraceae</taxon>
        <taxon>Leptospira</taxon>
    </lineage>
</organism>
<dbReference type="RefSeq" id="WP_051012810.1">
    <property type="nucleotide sequence ID" value="NZ_SORO01000001.1"/>
</dbReference>
<reference evidence="1 2" key="1">
    <citation type="submission" date="2019-03" db="EMBL/GenBank/DDBJ databases">
        <title>Genomic Encyclopedia of Archaeal and Bacterial Type Strains, Phase II (KMG-II): from individual species to whole genera.</title>
        <authorList>
            <person name="Goeker M."/>
        </authorList>
    </citation>
    <scope>NUCLEOTIDE SEQUENCE [LARGE SCALE GENOMIC DNA]</scope>
    <source>
        <strain evidence="1 2">DSM 21537</strain>
    </source>
</reference>
<dbReference type="Proteomes" id="UP000294684">
    <property type="component" value="Unassembled WGS sequence"/>
</dbReference>
<dbReference type="EMBL" id="SORO01000001">
    <property type="protein sequence ID" value="TDY72165.1"/>
    <property type="molecule type" value="Genomic_DNA"/>
</dbReference>
<proteinExistence type="predicted"/>
<comment type="caution">
    <text evidence="1">The sequence shown here is derived from an EMBL/GenBank/DDBJ whole genome shotgun (WGS) entry which is preliminary data.</text>
</comment>
<gene>
    <name evidence="1" type="ORF">CLV96_1151</name>
</gene>
<evidence type="ECO:0000313" key="2">
    <source>
        <dbReference type="Proteomes" id="UP000294684"/>
    </source>
</evidence>
<accession>A0A4R8MYQ2</accession>